<feature type="active site" description="Proton donor" evidence="9">
    <location>
        <position position="147"/>
    </location>
</feature>
<keyword evidence="8 9" id="KW-0457">Lysine biosynthesis</keyword>
<feature type="binding site" evidence="9">
    <location>
        <position position="144"/>
    </location>
    <ligand>
        <name>(S)-2,3,4,5-tetrahydrodipicolinate</name>
        <dbReference type="ChEBI" id="CHEBI:16845"/>
    </ligand>
</feature>
<feature type="active site" description="Proton donor/acceptor" evidence="9">
    <location>
        <position position="143"/>
    </location>
</feature>
<dbReference type="NCBIfam" id="TIGR00036">
    <property type="entry name" value="dapB"/>
    <property type="match status" value="1"/>
</dbReference>
<dbReference type="Gene3D" id="3.40.50.720">
    <property type="entry name" value="NAD(P)-binding Rossmann-like Domain"/>
    <property type="match status" value="1"/>
</dbReference>
<proteinExistence type="inferred from homology"/>
<dbReference type="InterPro" id="IPR022663">
    <property type="entry name" value="DapB_C"/>
</dbReference>
<evidence type="ECO:0000256" key="7">
    <source>
        <dbReference type="ARBA" id="ARBA00023027"/>
    </source>
</evidence>
<dbReference type="EMBL" id="CP010994">
    <property type="protein sequence ID" value="AMN36406.1"/>
    <property type="molecule type" value="Genomic_DNA"/>
</dbReference>
<dbReference type="HAMAP" id="MF_00102">
    <property type="entry name" value="DapB"/>
    <property type="match status" value="1"/>
</dbReference>
<comment type="function">
    <text evidence="9">Catalyzes the conversion of 4-hydroxy-tetrahydrodipicolinate (HTPA) to tetrahydrodipicolinate.</text>
</comment>
<evidence type="ECO:0000256" key="4">
    <source>
        <dbReference type="ARBA" id="ARBA00022857"/>
    </source>
</evidence>
<dbReference type="EC" id="1.17.1.8" evidence="9 10"/>
<keyword evidence="7 9" id="KW-0520">NAD</keyword>
<dbReference type="InterPro" id="IPR023940">
    <property type="entry name" value="DHDPR_bac"/>
</dbReference>
<dbReference type="GO" id="GO:0005829">
    <property type="term" value="C:cytosol"/>
    <property type="evidence" value="ECO:0007669"/>
    <property type="project" value="TreeGrafter"/>
</dbReference>
<evidence type="ECO:0000313" key="14">
    <source>
        <dbReference type="Proteomes" id="UP000070260"/>
    </source>
</evidence>
<dbReference type="PROSITE" id="PS01298">
    <property type="entry name" value="DAPB"/>
    <property type="match status" value="1"/>
</dbReference>
<dbReference type="AlphaFoldDB" id="A0A127EKH8"/>
<evidence type="ECO:0000256" key="1">
    <source>
        <dbReference type="ARBA" id="ARBA00006642"/>
    </source>
</evidence>
<dbReference type="SUPFAM" id="SSF51735">
    <property type="entry name" value="NAD(P)-binding Rossmann-fold domains"/>
    <property type="match status" value="1"/>
</dbReference>
<dbReference type="Pfam" id="PF01113">
    <property type="entry name" value="DapB_N"/>
    <property type="match status" value="1"/>
</dbReference>
<keyword evidence="6 9" id="KW-0560">Oxidoreductase</keyword>
<feature type="domain" description="Dihydrodipicolinate reductase N-terminal" evidence="11">
    <location>
        <begin position="2"/>
        <end position="113"/>
    </location>
</feature>
<dbReference type="FunFam" id="3.30.360.10:FF:000009">
    <property type="entry name" value="4-hydroxy-tetrahydrodipicolinate reductase"/>
    <property type="match status" value="1"/>
</dbReference>
<dbReference type="GO" id="GO:0008839">
    <property type="term" value="F:4-hydroxy-tetrahydrodipicolinate reductase"/>
    <property type="evidence" value="ECO:0007669"/>
    <property type="project" value="UniProtKB-UniRule"/>
</dbReference>
<evidence type="ECO:0000256" key="3">
    <source>
        <dbReference type="ARBA" id="ARBA00022605"/>
    </source>
</evidence>
<dbReference type="Gene3D" id="3.30.360.10">
    <property type="entry name" value="Dihydrodipicolinate Reductase, domain 2"/>
    <property type="match status" value="1"/>
</dbReference>
<evidence type="ECO:0000256" key="6">
    <source>
        <dbReference type="ARBA" id="ARBA00023002"/>
    </source>
</evidence>
<dbReference type="Proteomes" id="UP000070260">
    <property type="component" value="Chromosome"/>
</dbReference>
<dbReference type="PANTHER" id="PTHR20836:SF7">
    <property type="entry name" value="4-HYDROXY-TETRAHYDRODIPICOLINATE REDUCTASE"/>
    <property type="match status" value="1"/>
</dbReference>
<feature type="domain" description="Dihydrodipicolinate reductase C-terminal" evidence="12">
    <location>
        <begin position="116"/>
        <end position="250"/>
    </location>
</feature>
<dbReference type="UniPathway" id="UPA00034">
    <property type="reaction ID" value="UER00018"/>
</dbReference>
<evidence type="ECO:0000256" key="5">
    <source>
        <dbReference type="ARBA" id="ARBA00022915"/>
    </source>
</evidence>
<dbReference type="GO" id="GO:0009089">
    <property type="term" value="P:lysine biosynthetic process via diaminopimelate"/>
    <property type="evidence" value="ECO:0007669"/>
    <property type="project" value="UniProtKB-UniRule"/>
</dbReference>
<comment type="subcellular location">
    <subcellularLocation>
        <location evidence="9">Cytoplasm</location>
    </subcellularLocation>
</comment>
<dbReference type="RefSeq" id="WP_061428900.1">
    <property type="nucleotide sequence ID" value="NZ_AP017630.1"/>
</dbReference>
<evidence type="ECO:0000259" key="12">
    <source>
        <dbReference type="Pfam" id="PF05173"/>
    </source>
</evidence>
<dbReference type="GO" id="GO:0051287">
    <property type="term" value="F:NAD binding"/>
    <property type="evidence" value="ECO:0007669"/>
    <property type="project" value="UniProtKB-UniRule"/>
</dbReference>
<comment type="caution">
    <text evidence="9">Was originally thought to be a dihydrodipicolinate reductase (DHDPR), catalyzing the conversion of dihydrodipicolinate to tetrahydrodipicolinate. However, it was shown in E.coli that the substrate of the enzymatic reaction is not dihydrodipicolinate (DHDP) but in fact (2S,4S)-4-hydroxy-2,3,4,5-tetrahydrodipicolinic acid (HTPA), the product released by the DapA-catalyzed reaction.</text>
</comment>
<evidence type="ECO:0000256" key="8">
    <source>
        <dbReference type="ARBA" id="ARBA00023154"/>
    </source>
</evidence>
<dbReference type="GO" id="GO:0019877">
    <property type="term" value="P:diaminopimelate biosynthetic process"/>
    <property type="evidence" value="ECO:0007669"/>
    <property type="project" value="UniProtKB-UniRule"/>
</dbReference>
<dbReference type="InterPro" id="IPR022664">
    <property type="entry name" value="DapB_N_CS"/>
</dbReference>
<name>A0A127EKH8_CLOPF</name>
<feature type="binding site" evidence="9">
    <location>
        <begin position="110"/>
        <end position="113"/>
    </location>
    <ligand>
        <name>NAD(+)</name>
        <dbReference type="ChEBI" id="CHEBI:57540"/>
    </ligand>
</feature>
<dbReference type="PIRSF" id="PIRSF000161">
    <property type="entry name" value="DHPR"/>
    <property type="match status" value="1"/>
</dbReference>
<evidence type="ECO:0000256" key="9">
    <source>
        <dbReference type="HAMAP-Rule" id="MF_00102"/>
    </source>
</evidence>
<dbReference type="PATRIC" id="fig|1502.177.peg.2405"/>
<evidence type="ECO:0000256" key="10">
    <source>
        <dbReference type="NCBIfam" id="TIGR00036"/>
    </source>
</evidence>
<comment type="similarity">
    <text evidence="1 9">Belongs to the DapB family.</text>
</comment>
<evidence type="ECO:0000259" key="11">
    <source>
        <dbReference type="Pfam" id="PF01113"/>
    </source>
</evidence>
<dbReference type="GO" id="GO:0016726">
    <property type="term" value="F:oxidoreductase activity, acting on CH or CH2 groups, NAD or NADP as acceptor"/>
    <property type="evidence" value="ECO:0007669"/>
    <property type="project" value="UniProtKB-UniRule"/>
</dbReference>
<gene>
    <name evidence="9" type="primary">dapB</name>
    <name evidence="13" type="ORF">JFP838_11750</name>
</gene>
<keyword evidence="4 9" id="KW-0521">NADP</keyword>
<evidence type="ECO:0000256" key="2">
    <source>
        <dbReference type="ARBA" id="ARBA00022490"/>
    </source>
</evidence>
<feature type="binding site" evidence="9">
    <location>
        <begin position="86"/>
        <end position="88"/>
    </location>
    <ligand>
        <name>NAD(+)</name>
        <dbReference type="ChEBI" id="CHEBI:57540"/>
    </ligand>
</feature>
<comment type="catalytic activity">
    <reaction evidence="9">
        <text>(S)-2,3,4,5-tetrahydrodipicolinate + NAD(+) + H2O = (2S,4S)-4-hydroxy-2,3,4,5-tetrahydrodipicolinate + NADH + H(+)</text>
        <dbReference type="Rhea" id="RHEA:35323"/>
        <dbReference type="ChEBI" id="CHEBI:15377"/>
        <dbReference type="ChEBI" id="CHEBI:15378"/>
        <dbReference type="ChEBI" id="CHEBI:16845"/>
        <dbReference type="ChEBI" id="CHEBI:57540"/>
        <dbReference type="ChEBI" id="CHEBI:57945"/>
        <dbReference type="ChEBI" id="CHEBI:67139"/>
        <dbReference type="EC" id="1.17.1.8"/>
    </reaction>
</comment>
<comment type="subunit">
    <text evidence="9">Homotetramer.</text>
</comment>
<accession>A0A127EKH8</accession>
<feature type="binding site" evidence="9">
    <location>
        <begin position="153"/>
        <end position="154"/>
    </location>
    <ligand>
        <name>(S)-2,3,4,5-tetrahydrodipicolinate</name>
        <dbReference type="ChEBI" id="CHEBI:16845"/>
    </ligand>
</feature>
<comment type="pathway">
    <text evidence="9">Amino-acid biosynthesis; L-lysine biosynthesis via DAP pathway; (S)-tetrahydrodipicolinate from L-aspartate: step 4/4.</text>
</comment>
<evidence type="ECO:0000313" key="13">
    <source>
        <dbReference type="EMBL" id="AMN36406.1"/>
    </source>
</evidence>
<dbReference type="PANTHER" id="PTHR20836">
    <property type="entry name" value="DIHYDRODIPICOLINATE REDUCTASE"/>
    <property type="match status" value="1"/>
</dbReference>
<protein>
    <recommendedName>
        <fullName evidence="9 10">4-hydroxy-tetrahydrodipicolinate reductase</fullName>
        <shortName evidence="9">HTPA reductase</shortName>
        <ecNumber evidence="9 10">1.17.1.8</ecNumber>
    </recommendedName>
</protein>
<dbReference type="InterPro" id="IPR000846">
    <property type="entry name" value="DapB_N"/>
</dbReference>
<keyword evidence="5 9" id="KW-0220">Diaminopimelate biosynthesis</keyword>
<organism evidence="13 14">
    <name type="scientific">Clostridium perfringens</name>
    <dbReference type="NCBI Taxonomy" id="1502"/>
    <lineage>
        <taxon>Bacteria</taxon>
        <taxon>Bacillati</taxon>
        <taxon>Bacillota</taxon>
        <taxon>Clostridia</taxon>
        <taxon>Eubacteriales</taxon>
        <taxon>Clostridiaceae</taxon>
        <taxon>Clostridium</taxon>
    </lineage>
</organism>
<dbReference type="OrthoDB" id="9790352at2"/>
<comment type="catalytic activity">
    <reaction evidence="9">
        <text>(S)-2,3,4,5-tetrahydrodipicolinate + NADP(+) + H2O = (2S,4S)-4-hydroxy-2,3,4,5-tetrahydrodipicolinate + NADPH + H(+)</text>
        <dbReference type="Rhea" id="RHEA:35331"/>
        <dbReference type="ChEBI" id="CHEBI:15377"/>
        <dbReference type="ChEBI" id="CHEBI:15378"/>
        <dbReference type="ChEBI" id="CHEBI:16845"/>
        <dbReference type="ChEBI" id="CHEBI:57783"/>
        <dbReference type="ChEBI" id="CHEBI:58349"/>
        <dbReference type="ChEBI" id="CHEBI:67139"/>
        <dbReference type="EC" id="1.17.1.8"/>
    </reaction>
</comment>
<dbReference type="Pfam" id="PF05173">
    <property type="entry name" value="DapB_C"/>
    <property type="match status" value="1"/>
</dbReference>
<keyword evidence="2 9" id="KW-0963">Cytoplasm</keyword>
<dbReference type="GO" id="GO:0050661">
    <property type="term" value="F:NADP binding"/>
    <property type="evidence" value="ECO:0007669"/>
    <property type="project" value="UniProtKB-UniRule"/>
</dbReference>
<dbReference type="CDD" id="cd02274">
    <property type="entry name" value="DHDPR_N"/>
    <property type="match status" value="1"/>
</dbReference>
<feature type="binding site" evidence="9">
    <location>
        <begin position="8"/>
        <end position="13"/>
    </location>
    <ligand>
        <name>NAD(+)</name>
        <dbReference type="ChEBI" id="CHEBI:57540"/>
    </ligand>
</feature>
<dbReference type="InterPro" id="IPR036291">
    <property type="entry name" value="NAD(P)-bd_dom_sf"/>
</dbReference>
<keyword evidence="3 9" id="KW-0028">Amino-acid biosynthesis</keyword>
<sequence>MVKVILNGCSGKMGSVISNLAETKFPNVEIVAGIDNNTKAQRSYPIFAKPEDCNISYDVLLDFSRADALKSLVEFSKKTKKPLILCSTGYTDEDLKFIEESSKEIPLFRSANMSIGINLVNNLLKKVAPVLYENFDIELVERHHNQKVDAPSGTALLLAHTIQDSLKEETKLLYGREGIAKREKNEICVNTVRGGGIIGDHEVIFAGDGEVIEINHKAISRDVFAIGALKACEYMADKTKAGKYSMDDVLQLNF</sequence>
<dbReference type="SUPFAM" id="SSF55347">
    <property type="entry name" value="Glyceraldehyde-3-phosphate dehydrogenase-like, C-terminal domain"/>
    <property type="match status" value="1"/>
</dbReference>
<reference evidence="13 14" key="1">
    <citation type="journal article" date="2016" name="PLoS ONE">
        <title>Plasmid Characterization and Chromosome Analysis of Two netF+ Clostridium perfringens Isolates Associated with Foal and Canine Necrotizing Enteritis.</title>
        <authorList>
            <person name="Mehdizadeh Gohari I."/>
            <person name="Kropinski A.M."/>
            <person name="Weese S.J."/>
            <person name="Parreira V.R."/>
            <person name="Whitehead A.E."/>
            <person name="Boerlin P."/>
            <person name="Prescott J.F."/>
        </authorList>
    </citation>
    <scope>NUCLEOTIDE SEQUENCE [LARGE SCALE GENOMIC DNA]</scope>
    <source>
        <strain evidence="13 14">JP838</strain>
    </source>
</reference>
<comment type="caution">
    <text evidence="9">Lacks conserved residue(s) required for the propagation of feature annotation.</text>
</comment>